<organism evidence="3 4">
    <name type="scientific">Corallococcus llansteffanensis</name>
    <dbReference type="NCBI Taxonomy" id="2316731"/>
    <lineage>
        <taxon>Bacteria</taxon>
        <taxon>Pseudomonadati</taxon>
        <taxon>Myxococcota</taxon>
        <taxon>Myxococcia</taxon>
        <taxon>Myxococcales</taxon>
        <taxon>Cystobacterineae</taxon>
        <taxon>Myxococcaceae</taxon>
        <taxon>Corallococcus</taxon>
    </lineage>
</organism>
<keyword evidence="4" id="KW-1185">Reference proteome</keyword>
<dbReference type="InterPro" id="IPR049806">
    <property type="entry name" value="MasK-like_C"/>
</dbReference>
<reference evidence="4" key="1">
    <citation type="submission" date="2018-09" db="EMBL/GenBank/DDBJ databases">
        <authorList>
            <person name="Livingstone P.G."/>
            <person name="Whitworth D.E."/>
        </authorList>
    </citation>
    <scope>NUCLEOTIDE SEQUENCE [LARGE SCALE GENOMIC DNA]</scope>
    <source>
        <strain evidence="4">CA051B</strain>
    </source>
</reference>
<gene>
    <name evidence="3" type="ORF">D7V93_40995</name>
</gene>
<evidence type="ECO:0000256" key="2">
    <source>
        <dbReference type="SAM" id="SignalP"/>
    </source>
</evidence>
<dbReference type="Proteomes" id="UP000272888">
    <property type="component" value="Unassembled WGS sequence"/>
</dbReference>
<sequence length="157" mass="16986">MKRALLPVLLLLVAPSVATAQGTSAKKKPAATKPAPATPDAAAKPAPKDDGLDVSKLPFTPDSIRQVMTHNAPRIQECYEDHMVEKDKKVEGKLMTTFTITAEGAVRSAKVDRHQSTLKDAGLNDCVVSVLMSMDFPKPPDGRDHPIEYPFNLKAVE</sequence>
<evidence type="ECO:0008006" key="5">
    <source>
        <dbReference type="Google" id="ProtNLM"/>
    </source>
</evidence>
<feature type="chain" id="PRO_5017248870" description="Energy transducer TonB" evidence="2">
    <location>
        <begin position="21"/>
        <end position="157"/>
    </location>
</feature>
<feature type="compositionally biased region" description="Low complexity" evidence="1">
    <location>
        <begin position="31"/>
        <end position="45"/>
    </location>
</feature>
<proteinExistence type="predicted"/>
<accession>A0A3A8N8W2</accession>
<feature type="region of interest" description="Disordered" evidence="1">
    <location>
        <begin position="19"/>
        <end position="56"/>
    </location>
</feature>
<dbReference type="AlphaFoldDB" id="A0A3A8N8W2"/>
<evidence type="ECO:0000313" key="4">
    <source>
        <dbReference type="Proteomes" id="UP000272888"/>
    </source>
</evidence>
<dbReference type="Gene3D" id="3.30.1150.10">
    <property type="match status" value="1"/>
</dbReference>
<evidence type="ECO:0000256" key="1">
    <source>
        <dbReference type="SAM" id="MobiDB-lite"/>
    </source>
</evidence>
<name>A0A3A8N8W2_9BACT</name>
<keyword evidence="2" id="KW-0732">Signal</keyword>
<feature type="signal peptide" evidence="2">
    <location>
        <begin position="1"/>
        <end position="20"/>
    </location>
</feature>
<comment type="caution">
    <text evidence="3">The sequence shown here is derived from an EMBL/GenBank/DDBJ whole genome shotgun (WGS) entry which is preliminary data.</text>
</comment>
<dbReference type="NCBIfam" id="NF033768">
    <property type="entry name" value="myxo_SS_tail"/>
    <property type="match status" value="1"/>
</dbReference>
<dbReference type="RefSeq" id="WP_120648421.1">
    <property type="nucleotide sequence ID" value="NZ_RAWB01000839.1"/>
</dbReference>
<evidence type="ECO:0000313" key="3">
    <source>
        <dbReference type="EMBL" id="RKH38621.1"/>
    </source>
</evidence>
<protein>
    <recommendedName>
        <fullName evidence="5">Energy transducer TonB</fullName>
    </recommendedName>
</protein>
<dbReference type="EMBL" id="RAWB01000839">
    <property type="protein sequence ID" value="RKH38621.1"/>
    <property type="molecule type" value="Genomic_DNA"/>
</dbReference>